<gene>
    <name evidence="12" type="ORF">CR164_02285</name>
</gene>
<dbReference type="InterPro" id="IPR007197">
    <property type="entry name" value="rSAM"/>
</dbReference>
<keyword evidence="8" id="KW-0408">Iron</keyword>
<keyword evidence="7" id="KW-0479">Metal-binding</keyword>
<dbReference type="SMART" id="SM00729">
    <property type="entry name" value="Elp3"/>
    <property type="match status" value="1"/>
</dbReference>
<dbReference type="PANTHER" id="PTHR43020:SF2">
    <property type="entry name" value="MITOCHONDRIAL TRNA METHYLTHIOTRANSFERASE CDK5RAP1"/>
    <property type="match status" value="1"/>
</dbReference>
<evidence type="ECO:0000256" key="6">
    <source>
        <dbReference type="ARBA" id="ARBA00022694"/>
    </source>
</evidence>
<comment type="caution">
    <text evidence="12">The sequence shown here is derived from an EMBL/GenBank/DDBJ whole genome shotgun (WGS) entry which is preliminary data.</text>
</comment>
<evidence type="ECO:0000256" key="4">
    <source>
        <dbReference type="ARBA" id="ARBA00022679"/>
    </source>
</evidence>
<dbReference type="InterPro" id="IPR006467">
    <property type="entry name" value="MiaB-like_bact"/>
</dbReference>
<keyword evidence="9" id="KW-0411">Iron-sulfur</keyword>
<dbReference type="GO" id="GO:0005829">
    <property type="term" value="C:cytosol"/>
    <property type="evidence" value="ECO:0007669"/>
    <property type="project" value="TreeGrafter"/>
</dbReference>
<evidence type="ECO:0000256" key="1">
    <source>
        <dbReference type="ARBA" id="ARBA00001966"/>
    </source>
</evidence>
<dbReference type="PROSITE" id="PS51918">
    <property type="entry name" value="RADICAL_SAM"/>
    <property type="match status" value="1"/>
</dbReference>
<dbReference type="Pfam" id="PF00919">
    <property type="entry name" value="UPF0004"/>
    <property type="match status" value="1"/>
</dbReference>
<dbReference type="GO" id="GO:0035597">
    <property type="term" value="F:tRNA-2-methylthio-N(6)-dimethylallyladenosine(37) synthase activity"/>
    <property type="evidence" value="ECO:0007669"/>
    <property type="project" value="TreeGrafter"/>
</dbReference>
<keyword evidence="2" id="KW-0004">4Fe-4S</keyword>
<dbReference type="GO" id="GO:0051539">
    <property type="term" value="F:4 iron, 4 sulfur cluster binding"/>
    <property type="evidence" value="ECO:0007669"/>
    <property type="project" value="UniProtKB-KW"/>
</dbReference>
<feature type="domain" description="MTTase N-terminal" evidence="10">
    <location>
        <begin position="8"/>
        <end position="120"/>
    </location>
</feature>
<dbReference type="InterPro" id="IPR038135">
    <property type="entry name" value="Methylthiotransferase_N_sf"/>
</dbReference>
<evidence type="ECO:0000256" key="7">
    <source>
        <dbReference type="ARBA" id="ARBA00022723"/>
    </source>
</evidence>
<evidence type="ECO:0000259" key="10">
    <source>
        <dbReference type="PROSITE" id="PS51449"/>
    </source>
</evidence>
<evidence type="ECO:0000313" key="12">
    <source>
        <dbReference type="EMBL" id="PWW82604.1"/>
    </source>
</evidence>
<evidence type="ECO:0000256" key="3">
    <source>
        <dbReference type="ARBA" id="ARBA00022490"/>
    </source>
</evidence>
<keyword evidence="3" id="KW-0963">Cytoplasm</keyword>
<dbReference type="SFLD" id="SFLDS00029">
    <property type="entry name" value="Radical_SAM"/>
    <property type="match status" value="1"/>
</dbReference>
<dbReference type="EMBL" id="PDNZ01000002">
    <property type="protein sequence ID" value="PWW82604.1"/>
    <property type="molecule type" value="Genomic_DNA"/>
</dbReference>
<evidence type="ECO:0000259" key="11">
    <source>
        <dbReference type="PROSITE" id="PS51918"/>
    </source>
</evidence>
<dbReference type="InterPro" id="IPR058240">
    <property type="entry name" value="rSAM_sf"/>
</dbReference>
<evidence type="ECO:0000313" key="13">
    <source>
        <dbReference type="Proteomes" id="UP000246278"/>
    </source>
</evidence>
<dbReference type="PROSITE" id="PS51449">
    <property type="entry name" value="MTTASE_N"/>
    <property type="match status" value="1"/>
</dbReference>
<sequence length="451" mass="50162">MNGVMKKKRVFAKTLGCKLNYAETSAILESFAQEGWQISFGNEVPDLVIIHTCAVTQQAGQKSRQQIRKMIKKYPKSRVAAVGCYAQLNPESLENIHGVDVILGSEGKFNIQKYITDCDKAVYIDVTSPGNIKEAVPAHSLIYDKNFGRTRAFLKIQDGCDYGCAYCTIPLARGRSRSVPFEKVIADAVKLAEAGYREIVLTGVNIADYQSGSVTIVELLHELETVDVGRIRISSIEPDILSDRLIRVVASSSKIMPHFHLPLQSGSDNILTAMRRRYSSAGYRERFLKAIEAISDCAIGADVITGYPGETEEHFQATLRFLEALPAAYLHVFTCSLRPETVLSKQISSGVCKKVHSEIARSRSKLLLDLAEVKQREFALQYVGKALDVLFEEFETVKNGEIVFSGYSENYLRVSVNVKDSYEPVEFVGSCKKVLIENMGEDLILEGRFVT</sequence>
<dbReference type="InterPro" id="IPR023404">
    <property type="entry name" value="rSAM_horseshoe"/>
</dbReference>
<dbReference type="PANTHER" id="PTHR43020">
    <property type="entry name" value="CDK5 REGULATORY SUBUNIT-ASSOCIATED PROTEIN 1"/>
    <property type="match status" value="1"/>
</dbReference>
<evidence type="ECO:0000256" key="5">
    <source>
        <dbReference type="ARBA" id="ARBA00022691"/>
    </source>
</evidence>
<dbReference type="InterPro" id="IPR005839">
    <property type="entry name" value="Methylthiotransferase"/>
</dbReference>
<name>A0A317T7G0_9CHLB</name>
<comment type="cofactor">
    <cofactor evidence="1">
        <name>[4Fe-4S] cluster</name>
        <dbReference type="ChEBI" id="CHEBI:49883"/>
    </cofactor>
</comment>
<evidence type="ECO:0000256" key="2">
    <source>
        <dbReference type="ARBA" id="ARBA00022485"/>
    </source>
</evidence>
<keyword evidence="6" id="KW-0819">tRNA processing</keyword>
<dbReference type="Gene3D" id="3.80.30.20">
    <property type="entry name" value="tm_1862 like domain"/>
    <property type="match status" value="1"/>
</dbReference>
<reference evidence="13" key="1">
    <citation type="submission" date="2017-10" db="EMBL/GenBank/DDBJ databases">
        <authorList>
            <person name="Gaisin V.A."/>
            <person name="Rysina M.S."/>
            <person name="Grouzdev D.S."/>
        </authorList>
    </citation>
    <scope>NUCLEOTIDE SEQUENCE [LARGE SCALE GENOMIC DNA]</scope>
    <source>
        <strain evidence="13">V1</strain>
    </source>
</reference>
<dbReference type="Proteomes" id="UP000246278">
    <property type="component" value="Unassembled WGS sequence"/>
</dbReference>
<dbReference type="NCBIfam" id="TIGR01579">
    <property type="entry name" value="MiaB-like-C"/>
    <property type="match status" value="1"/>
</dbReference>
<dbReference type="PROSITE" id="PS01278">
    <property type="entry name" value="MTTASE_RADICAL"/>
    <property type="match status" value="1"/>
</dbReference>
<dbReference type="Pfam" id="PF04055">
    <property type="entry name" value="Radical_SAM"/>
    <property type="match status" value="1"/>
</dbReference>
<feature type="domain" description="Radical SAM core" evidence="11">
    <location>
        <begin position="146"/>
        <end position="377"/>
    </location>
</feature>
<dbReference type="GO" id="GO:0046872">
    <property type="term" value="F:metal ion binding"/>
    <property type="evidence" value="ECO:0007669"/>
    <property type="project" value="UniProtKB-KW"/>
</dbReference>
<proteinExistence type="predicted"/>
<protein>
    <submittedName>
        <fullName evidence="12">tRNA (N(6)-L-threonylcarbamoyladenosine(37)-C(2))-methylthiotransferase MtaB</fullName>
    </submittedName>
</protein>
<dbReference type="SUPFAM" id="SSF102114">
    <property type="entry name" value="Radical SAM enzymes"/>
    <property type="match status" value="1"/>
</dbReference>
<evidence type="ECO:0000256" key="8">
    <source>
        <dbReference type="ARBA" id="ARBA00023004"/>
    </source>
</evidence>
<dbReference type="OrthoDB" id="9805215at2"/>
<keyword evidence="4 12" id="KW-0808">Transferase</keyword>
<keyword evidence="13" id="KW-1185">Reference proteome</keyword>
<keyword evidence="5" id="KW-0949">S-adenosyl-L-methionine</keyword>
<dbReference type="SFLD" id="SFLDG01082">
    <property type="entry name" value="B12-binding_domain_containing"/>
    <property type="match status" value="1"/>
</dbReference>
<dbReference type="NCBIfam" id="TIGR00089">
    <property type="entry name" value="MiaB/RimO family radical SAM methylthiotransferase"/>
    <property type="match status" value="1"/>
</dbReference>
<evidence type="ECO:0000256" key="9">
    <source>
        <dbReference type="ARBA" id="ARBA00023014"/>
    </source>
</evidence>
<dbReference type="Gene3D" id="3.40.50.12160">
    <property type="entry name" value="Methylthiotransferase, N-terminal domain"/>
    <property type="match status" value="1"/>
</dbReference>
<dbReference type="InterPro" id="IPR013848">
    <property type="entry name" value="Methylthiotransferase_N"/>
</dbReference>
<dbReference type="InterPro" id="IPR006638">
    <property type="entry name" value="Elp3/MiaA/NifB-like_rSAM"/>
</dbReference>
<dbReference type="FunFam" id="3.40.50.12160:FF:000004">
    <property type="entry name" value="Threonylcarbamoyladenosine tRNA methylthiotransferase MtaB"/>
    <property type="match status" value="1"/>
</dbReference>
<accession>A0A317T7G0</accession>
<organism evidence="12 13">
    <name type="scientific">Prosthecochloris marina</name>
    <dbReference type="NCBI Taxonomy" id="2017681"/>
    <lineage>
        <taxon>Bacteria</taxon>
        <taxon>Pseudomonadati</taxon>
        <taxon>Chlorobiota</taxon>
        <taxon>Chlorobiia</taxon>
        <taxon>Chlorobiales</taxon>
        <taxon>Chlorobiaceae</taxon>
        <taxon>Prosthecochloris</taxon>
    </lineage>
</organism>
<dbReference type="InterPro" id="IPR020612">
    <property type="entry name" value="Methylthiotransferase_CS"/>
</dbReference>
<dbReference type="AlphaFoldDB" id="A0A317T7G0"/>